<evidence type="ECO:0000256" key="3">
    <source>
        <dbReference type="ARBA" id="ARBA00022989"/>
    </source>
</evidence>
<proteinExistence type="predicted"/>
<protein>
    <recommendedName>
        <fullName evidence="9">Fukutin</fullName>
    </recommendedName>
</protein>
<keyword evidence="4" id="KW-0472">Membrane</keyword>
<evidence type="ECO:0000256" key="4">
    <source>
        <dbReference type="ARBA" id="ARBA00023136"/>
    </source>
</evidence>
<dbReference type="InterPro" id="IPR009644">
    <property type="entry name" value="FKTN/MNN4/W02B3.4-1"/>
</dbReference>
<feature type="domain" description="LicD/FKTN/FKRP nucleotidyltransferase" evidence="5">
    <location>
        <begin position="286"/>
        <end position="331"/>
    </location>
</feature>
<dbReference type="PANTHER" id="PTHR15407:SF28">
    <property type="entry name" value="RIBITOL-5-PHOSPHATE TRANSFERASE FKTN"/>
    <property type="match status" value="1"/>
</dbReference>
<dbReference type="PANTHER" id="PTHR15407">
    <property type="entry name" value="FUKUTIN-RELATED"/>
    <property type="match status" value="1"/>
</dbReference>
<keyword evidence="2" id="KW-0812">Transmembrane</keyword>
<dbReference type="InterPro" id="IPR045587">
    <property type="entry name" value="FKTN_N"/>
</dbReference>
<dbReference type="EMBL" id="JAODUO010000002">
    <property type="protein sequence ID" value="KAK2194073.1"/>
    <property type="molecule type" value="Genomic_DNA"/>
</dbReference>
<dbReference type="Pfam" id="PF04991">
    <property type="entry name" value="LicD"/>
    <property type="match status" value="1"/>
</dbReference>
<dbReference type="Pfam" id="PF19737">
    <property type="entry name" value="FKTN_N"/>
    <property type="match status" value="1"/>
</dbReference>
<accession>A0AAD9PFZ9</accession>
<evidence type="ECO:0000256" key="2">
    <source>
        <dbReference type="ARBA" id="ARBA00022692"/>
    </source>
</evidence>
<evidence type="ECO:0008006" key="9">
    <source>
        <dbReference type="Google" id="ProtNLM"/>
    </source>
</evidence>
<dbReference type="Proteomes" id="UP001209878">
    <property type="component" value="Unassembled WGS sequence"/>
</dbReference>
<keyword evidence="8" id="KW-1185">Reference proteome</keyword>
<dbReference type="AlphaFoldDB" id="A0AAD9PFZ9"/>
<organism evidence="7 8">
    <name type="scientific">Ridgeia piscesae</name>
    <name type="common">Tubeworm</name>
    <dbReference type="NCBI Taxonomy" id="27915"/>
    <lineage>
        <taxon>Eukaryota</taxon>
        <taxon>Metazoa</taxon>
        <taxon>Spiralia</taxon>
        <taxon>Lophotrochozoa</taxon>
        <taxon>Annelida</taxon>
        <taxon>Polychaeta</taxon>
        <taxon>Sedentaria</taxon>
        <taxon>Canalipalpata</taxon>
        <taxon>Sabellida</taxon>
        <taxon>Siboglinidae</taxon>
        <taxon>Ridgeia</taxon>
    </lineage>
</organism>
<dbReference type="GO" id="GO:0009100">
    <property type="term" value="P:glycoprotein metabolic process"/>
    <property type="evidence" value="ECO:0007669"/>
    <property type="project" value="UniProtKB-ARBA"/>
</dbReference>
<evidence type="ECO:0000259" key="5">
    <source>
        <dbReference type="Pfam" id="PF04991"/>
    </source>
</evidence>
<sequence>MRLRKVHVLAGVAIAVLLFLLVQLRLGAIARDVHADRDTDHVKSRHLSGQTVYGNIRQFTELMNENSILVFLIDPQVLHHFTTNITLLPWRCRSACPATKVTAFGVLGQLWKPKGSQLTKLHANGFHIGYFTENDPTVLAVNNTSKPPLIPTHYVFERDGHMIQLVVFYERGSGSYWWHGKIGEPQEMHGDKEAMVSPTELPFGQQAGAYDRIATIKLTINGLRLRIPRNTQQTLQQIVQSRFIECDYARARSFYTKHGLPSNENADNFVESAKKLLSHAKHTLDKLGIRFWLSSGTCLGWFRQCAIIPHSKDVDIGIWIKDYDIRLIPAMQTEGIPIRQQFGKVSDSFELSFQGGDTKLDVFFFYEEESYMWNGGTQARTGKKFKYLFPKFHVCWTEFLSMKVRVPCETQSYIEANYGTNWFEPVTTWDWKKSPPNVRENGQWSKDEWTDVIKLY</sequence>
<comment type="caution">
    <text evidence="7">The sequence shown here is derived from an EMBL/GenBank/DDBJ whole genome shotgun (WGS) entry which is preliminary data.</text>
</comment>
<dbReference type="InterPro" id="IPR007074">
    <property type="entry name" value="LicD/FKTN/FKRP_NTP_transf"/>
</dbReference>
<reference evidence="7" key="1">
    <citation type="journal article" date="2023" name="Mol. Biol. Evol.">
        <title>Third-Generation Sequencing Reveals the Adaptive Role of the Epigenome in Three Deep-Sea Polychaetes.</title>
        <authorList>
            <person name="Perez M."/>
            <person name="Aroh O."/>
            <person name="Sun Y."/>
            <person name="Lan Y."/>
            <person name="Juniper S.K."/>
            <person name="Young C.R."/>
            <person name="Angers B."/>
            <person name="Qian P.Y."/>
        </authorList>
    </citation>
    <scope>NUCLEOTIDE SEQUENCE</scope>
    <source>
        <strain evidence="7">R07B-5</strain>
    </source>
</reference>
<feature type="domain" description="Ribitol-5-phosphate transferase FKTN N-terminal" evidence="6">
    <location>
        <begin position="2"/>
        <end position="274"/>
    </location>
</feature>
<name>A0AAD9PFZ9_RIDPI</name>
<dbReference type="GO" id="GO:0016020">
    <property type="term" value="C:membrane"/>
    <property type="evidence" value="ECO:0007669"/>
    <property type="project" value="UniProtKB-SubCell"/>
</dbReference>
<keyword evidence="3" id="KW-1133">Transmembrane helix</keyword>
<evidence type="ECO:0000313" key="7">
    <source>
        <dbReference type="EMBL" id="KAK2194073.1"/>
    </source>
</evidence>
<evidence type="ECO:0000256" key="1">
    <source>
        <dbReference type="ARBA" id="ARBA00004167"/>
    </source>
</evidence>
<comment type="subcellular location">
    <subcellularLocation>
        <location evidence="1">Membrane</location>
        <topology evidence="1">Single-pass membrane protein</topology>
    </subcellularLocation>
</comment>
<evidence type="ECO:0000259" key="6">
    <source>
        <dbReference type="Pfam" id="PF19737"/>
    </source>
</evidence>
<gene>
    <name evidence="7" type="ORF">NP493_2g00024</name>
</gene>
<evidence type="ECO:0000313" key="8">
    <source>
        <dbReference type="Proteomes" id="UP001209878"/>
    </source>
</evidence>